<sequence>FLLAILGCFLLCVLGIILFHTKGATYSQMYWYRQLPGEAMRLVVYTMFGKKDHDFGEFNKEKYSAHRPNAESGTFTVKDLKPADKAMYFCAVSQHNESN</sequence>
<dbReference type="SMART" id="SM00406">
    <property type="entry name" value="IGv"/>
    <property type="match status" value="1"/>
</dbReference>
<dbReference type="GO" id="GO:0002376">
    <property type="term" value="P:immune system process"/>
    <property type="evidence" value="ECO:0007669"/>
    <property type="project" value="UniProtKB-KW"/>
</dbReference>
<dbReference type="PANTHER" id="PTHR23268:SF102">
    <property type="entry name" value="IMMUNOGLOBULIN V-SET DOMAIN-CONTAINING PROTEIN"/>
    <property type="match status" value="1"/>
</dbReference>
<dbReference type="Proteomes" id="UP000261520">
    <property type="component" value="Unplaced"/>
</dbReference>
<proteinExistence type="predicted"/>
<dbReference type="PROSITE" id="PS50835">
    <property type="entry name" value="IG_LIKE"/>
    <property type="match status" value="1"/>
</dbReference>
<feature type="domain" description="Ig-like" evidence="3">
    <location>
        <begin position="1"/>
        <end position="99"/>
    </location>
</feature>
<dbReference type="PANTHER" id="PTHR23268">
    <property type="entry name" value="T-CELL RECEPTOR BETA CHAIN"/>
    <property type="match status" value="1"/>
</dbReference>
<evidence type="ECO:0000256" key="1">
    <source>
        <dbReference type="ARBA" id="ARBA00022729"/>
    </source>
</evidence>
<organism evidence="4 5">
    <name type="scientific">Periophthalmus magnuspinnatus</name>
    <dbReference type="NCBI Taxonomy" id="409849"/>
    <lineage>
        <taxon>Eukaryota</taxon>
        <taxon>Metazoa</taxon>
        <taxon>Chordata</taxon>
        <taxon>Craniata</taxon>
        <taxon>Vertebrata</taxon>
        <taxon>Euteleostomi</taxon>
        <taxon>Actinopterygii</taxon>
        <taxon>Neopterygii</taxon>
        <taxon>Teleostei</taxon>
        <taxon>Neoteleostei</taxon>
        <taxon>Acanthomorphata</taxon>
        <taxon>Gobiaria</taxon>
        <taxon>Gobiiformes</taxon>
        <taxon>Gobioidei</taxon>
        <taxon>Gobiidae</taxon>
        <taxon>Oxudercinae</taxon>
        <taxon>Periophthalmus</taxon>
    </lineage>
</organism>
<dbReference type="AlphaFoldDB" id="A0A3B4AVL0"/>
<keyword evidence="1" id="KW-0732">Signal</keyword>
<dbReference type="Ensembl" id="ENSPMGT00000022134.1">
    <property type="protein sequence ID" value="ENSPMGP00000020760.1"/>
    <property type="gene ID" value="ENSPMGG00000016822.1"/>
</dbReference>
<evidence type="ECO:0000259" key="3">
    <source>
        <dbReference type="PROSITE" id="PS50835"/>
    </source>
</evidence>
<evidence type="ECO:0000256" key="2">
    <source>
        <dbReference type="ARBA" id="ARBA00022859"/>
    </source>
</evidence>
<dbReference type="InterPro" id="IPR007110">
    <property type="entry name" value="Ig-like_dom"/>
</dbReference>
<dbReference type="Gene3D" id="2.60.40.10">
    <property type="entry name" value="Immunoglobulins"/>
    <property type="match status" value="1"/>
</dbReference>
<dbReference type="GO" id="GO:0007166">
    <property type="term" value="P:cell surface receptor signaling pathway"/>
    <property type="evidence" value="ECO:0007669"/>
    <property type="project" value="TreeGrafter"/>
</dbReference>
<evidence type="ECO:0000313" key="4">
    <source>
        <dbReference type="Ensembl" id="ENSPMGP00000020760.1"/>
    </source>
</evidence>
<name>A0A3B4AVL0_9GOBI</name>
<protein>
    <recommendedName>
        <fullName evidence="3">Ig-like domain-containing protein</fullName>
    </recommendedName>
</protein>
<dbReference type="STRING" id="409849.ENSPMGP00000020760"/>
<dbReference type="GO" id="GO:0005886">
    <property type="term" value="C:plasma membrane"/>
    <property type="evidence" value="ECO:0007669"/>
    <property type="project" value="TreeGrafter"/>
</dbReference>
<keyword evidence="5" id="KW-1185">Reference proteome</keyword>
<dbReference type="InterPro" id="IPR013783">
    <property type="entry name" value="Ig-like_fold"/>
</dbReference>
<dbReference type="SUPFAM" id="SSF48726">
    <property type="entry name" value="Immunoglobulin"/>
    <property type="match status" value="1"/>
</dbReference>
<evidence type="ECO:0000313" key="5">
    <source>
        <dbReference type="Proteomes" id="UP000261520"/>
    </source>
</evidence>
<reference evidence="4" key="1">
    <citation type="submission" date="2025-08" db="UniProtKB">
        <authorList>
            <consortium name="Ensembl"/>
        </authorList>
    </citation>
    <scope>IDENTIFICATION</scope>
</reference>
<dbReference type="Pfam" id="PF07686">
    <property type="entry name" value="V-set"/>
    <property type="match status" value="1"/>
</dbReference>
<dbReference type="InterPro" id="IPR050413">
    <property type="entry name" value="TCR_beta_variable"/>
</dbReference>
<reference evidence="4" key="2">
    <citation type="submission" date="2025-09" db="UniProtKB">
        <authorList>
            <consortium name="Ensembl"/>
        </authorList>
    </citation>
    <scope>IDENTIFICATION</scope>
</reference>
<keyword evidence="2" id="KW-0391">Immunity</keyword>
<dbReference type="InterPro" id="IPR013106">
    <property type="entry name" value="Ig_V-set"/>
</dbReference>
<dbReference type="InterPro" id="IPR036179">
    <property type="entry name" value="Ig-like_dom_sf"/>
</dbReference>
<accession>A0A3B4AVL0</accession>